<feature type="transmembrane region" description="Helical" evidence="1">
    <location>
        <begin position="21"/>
        <end position="46"/>
    </location>
</feature>
<reference evidence="2 3" key="1">
    <citation type="submission" date="2020-03" db="EMBL/GenBank/DDBJ databases">
        <authorList>
            <person name="Lai Q."/>
        </authorList>
    </citation>
    <scope>NUCLEOTIDE SEQUENCE [LARGE SCALE GENOMIC DNA]</scope>
    <source>
        <strain evidence="2 3">CCUG 25036</strain>
    </source>
</reference>
<feature type="transmembrane region" description="Helical" evidence="1">
    <location>
        <begin position="213"/>
        <end position="237"/>
    </location>
</feature>
<dbReference type="EMBL" id="JAARLZ010000002">
    <property type="protein sequence ID" value="NII05473.1"/>
    <property type="molecule type" value="Genomic_DNA"/>
</dbReference>
<keyword evidence="1" id="KW-0812">Transmembrane</keyword>
<feature type="transmembrane region" description="Helical" evidence="1">
    <location>
        <begin position="178"/>
        <end position="201"/>
    </location>
</feature>
<evidence type="ECO:0000256" key="1">
    <source>
        <dbReference type="SAM" id="Phobius"/>
    </source>
</evidence>
<accession>A0A7X5U7T1</accession>
<feature type="transmembrane region" description="Helical" evidence="1">
    <location>
        <begin position="80"/>
        <end position="102"/>
    </location>
</feature>
<gene>
    <name evidence="2" type="ORF">HBF25_03600</name>
</gene>
<evidence type="ECO:0000313" key="2">
    <source>
        <dbReference type="EMBL" id="NII05473.1"/>
    </source>
</evidence>
<name>A0A7X5U7T1_9GAMM</name>
<evidence type="ECO:0000313" key="3">
    <source>
        <dbReference type="Proteomes" id="UP000490980"/>
    </source>
</evidence>
<feature type="transmembrane region" description="Helical" evidence="1">
    <location>
        <begin position="146"/>
        <end position="166"/>
    </location>
</feature>
<keyword evidence="1" id="KW-1133">Transmembrane helix</keyword>
<feature type="transmembrane region" description="Helical" evidence="1">
    <location>
        <begin position="114"/>
        <end position="134"/>
    </location>
</feature>
<feature type="transmembrane region" description="Helical" evidence="1">
    <location>
        <begin position="249"/>
        <end position="275"/>
    </location>
</feature>
<keyword evidence="3" id="KW-1185">Reference proteome</keyword>
<keyword evidence="1" id="KW-0472">Membrane</keyword>
<comment type="caution">
    <text evidence="2">The sequence shown here is derived from an EMBL/GenBank/DDBJ whole genome shotgun (WGS) entry which is preliminary data.</text>
</comment>
<dbReference type="Pfam" id="PF10067">
    <property type="entry name" value="DUF2306"/>
    <property type="match status" value="1"/>
</dbReference>
<dbReference type="InterPro" id="IPR018750">
    <property type="entry name" value="DUF2306_membrane"/>
</dbReference>
<proteinExistence type="predicted"/>
<sequence length="278" mass="30641">MTASSAELHFVIPWRTRKAALFLQGAAALWLGVAILGQLLFAFYVADFYGRTAIQGDWKAWNKVLVAGHIPGDTAGNTVLALHLLFAVVVMLSGAAQLVPVVRRHWPRFHRWNGRLFLTSSMIASVGGVFMIWTRHIAGDQLVGRLSMSLDALLILGFASLALREARAGRFGAHRRWALRLFLAVSGVWFFRVGLMFWLAVNQAPVGFDPDTFTGPFLTFLGFAEYLLPLAVLELYFWSQKCQNVPGKVAMASALTLLTLMMAVGIVAAFAGLWLPHL</sequence>
<dbReference type="Proteomes" id="UP000490980">
    <property type="component" value="Unassembled WGS sequence"/>
</dbReference>
<organism evidence="2 3">
    <name type="scientific">Luteibacter anthropi</name>
    <dbReference type="NCBI Taxonomy" id="564369"/>
    <lineage>
        <taxon>Bacteria</taxon>
        <taxon>Pseudomonadati</taxon>
        <taxon>Pseudomonadota</taxon>
        <taxon>Gammaproteobacteria</taxon>
        <taxon>Lysobacterales</taxon>
        <taxon>Rhodanobacteraceae</taxon>
        <taxon>Luteibacter</taxon>
    </lineage>
</organism>
<protein>
    <submittedName>
        <fullName evidence="2">DUF2306 domain-containing protein</fullName>
    </submittedName>
</protein>
<dbReference type="AlphaFoldDB" id="A0A7X5U7T1"/>